<dbReference type="InterPro" id="IPR029063">
    <property type="entry name" value="SAM-dependent_MTases_sf"/>
</dbReference>
<dbReference type="Pfam" id="PF08241">
    <property type="entry name" value="Methyltransf_11"/>
    <property type="match status" value="1"/>
</dbReference>
<dbReference type="Proteomes" id="UP000579605">
    <property type="component" value="Unassembled WGS sequence"/>
</dbReference>
<reference evidence="2 3" key="1">
    <citation type="submission" date="2020-07" db="EMBL/GenBank/DDBJ databases">
        <title>Sequencing the genomes of 1000 actinobacteria strains.</title>
        <authorList>
            <person name="Klenk H.-P."/>
        </authorList>
    </citation>
    <scope>NUCLEOTIDE SEQUENCE [LARGE SCALE GENOMIC DNA]</scope>
    <source>
        <strain evidence="2 3">DSM 18448</strain>
    </source>
</reference>
<dbReference type="Gene3D" id="3.40.50.150">
    <property type="entry name" value="Vaccinia Virus protein VP39"/>
    <property type="match status" value="1"/>
</dbReference>
<dbReference type="GO" id="GO:0032259">
    <property type="term" value="P:methylation"/>
    <property type="evidence" value="ECO:0007669"/>
    <property type="project" value="UniProtKB-KW"/>
</dbReference>
<dbReference type="RefSeq" id="WP_179788548.1">
    <property type="nucleotide sequence ID" value="NZ_BAAARR010000016.1"/>
</dbReference>
<keyword evidence="2" id="KW-0808">Transferase</keyword>
<dbReference type="AlphaFoldDB" id="A0A852ZP96"/>
<sequence length="240" mass="27004">MNLRQTLRQSDAIVGLVHDSRKVLRTPALVRRRRIIENYLATEGRKKLQIGAGRTSLDGWLSTDISPGFDGSVYLDASKAFPFGDAVFDVVYSEHMIEHISWDGGLFMLSEVRRVLKPGGVVRMATPDLEVLLGLYNRDQSALGEKYVQWITDRFLPHVGVYDPSFVINNAFRNWGHQFLYDGKLMEMALLRAGFADIKRCSPGESEHAELRGIESHGKHVADEAMATFETMAYEGTSPR</sequence>
<gene>
    <name evidence="2" type="ORF">F4554_003508</name>
</gene>
<keyword evidence="3" id="KW-1185">Reference proteome</keyword>
<proteinExistence type="predicted"/>
<keyword evidence="2" id="KW-0489">Methyltransferase</keyword>
<dbReference type="SUPFAM" id="SSF53335">
    <property type="entry name" value="S-adenosyl-L-methionine-dependent methyltransferases"/>
    <property type="match status" value="1"/>
</dbReference>
<protein>
    <submittedName>
        <fullName evidence="2">Putative SAM-dependent methyltransferase</fullName>
    </submittedName>
</protein>
<comment type="caution">
    <text evidence="2">The sequence shown here is derived from an EMBL/GenBank/DDBJ whole genome shotgun (WGS) entry which is preliminary data.</text>
</comment>
<dbReference type="GO" id="GO:0008757">
    <property type="term" value="F:S-adenosylmethionine-dependent methyltransferase activity"/>
    <property type="evidence" value="ECO:0007669"/>
    <property type="project" value="InterPro"/>
</dbReference>
<feature type="domain" description="Methyltransferase type 11" evidence="1">
    <location>
        <begin position="76"/>
        <end position="122"/>
    </location>
</feature>
<name>A0A852ZP96_9ACTN</name>
<evidence type="ECO:0000259" key="1">
    <source>
        <dbReference type="Pfam" id="PF08241"/>
    </source>
</evidence>
<accession>A0A852ZP96</accession>
<dbReference type="InterPro" id="IPR013216">
    <property type="entry name" value="Methyltransf_11"/>
</dbReference>
<evidence type="ECO:0000313" key="2">
    <source>
        <dbReference type="EMBL" id="NYH90870.1"/>
    </source>
</evidence>
<dbReference type="EMBL" id="JACBZH010000001">
    <property type="protein sequence ID" value="NYH90870.1"/>
    <property type="molecule type" value="Genomic_DNA"/>
</dbReference>
<organism evidence="2 3">
    <name type="scientific">Actinopolymorpha rutila</name>
    <dbReference type="NCBI Taxonomy" id="446787"/>
    <lineage>
        <taxon>Bacteria</taxon>
        <taxon>Bacillati</taxon>
        <taxon>Actinomycetota</taxon>
        <taxon>Actinomycetes</taxon>
        <taxon>Propionibacteriales</taxon>
        <taxon>Actinopolymorphaceae</taxon>
        <taxon>Actinopolymorpha</taxon>
    </lineage>
</organism>
<evidence type="ECO:0000313" key="3">
    <source>
        <dbReference type="Proteomes" id="UP000579605"/>
    </source>
</evidence>